<dbReference type="EMBL" id="JBAKUA010000008">
    <property type="protein sequence ID" value="MEH1546779.1"/>
    <property type="molecule type" value="Genomic_DNA"/>
</dbReference>
<name>A0AB35XIR8_9ACTN</name>
<evidence type="ECO:0000256" key="1">
    <source>
        <dbReference type="ARBA" id="ARBA00008136"/>
    </source>
</evidence>
<dbReference type="AlphaFoldDB" id="A0AB35XIR8"/>
<dbReference type="InterPro" id="IPR003738">
    <property type="entry name" value="SRAP"/>
</dbReference>
<evidence type="ECO:0000313" key="9">
    <source>
        <dbReference type="EMBL" id="MEH1546779.1"/>
    </source>
</evidence>
<keyword evidence="5" id="KW-0190">Covalent protein-DNA linkage</keyword>
<accession>A0AB35XIR8</accession>
<dbReference type="Proteomes" id="UP001309299">
    <property type="component" value="Unassembled WGS sequence"/>
</dbReference>
<dbReference type="GO" id="GO:0106300">
    <property type="term" value="P:protein-DNA covalent cross-linking repair"/>
    <property type="evidence" value="ECO:0007669"/>
    <property type="project" value="InterPro"/>
</dbReference>
<organism evidence="9 10">
    <name type="scientific">Cutibacterium avidum</name>
    <dbReference type="NCBI Taxonomy" id="33010"/>
    <lineage>
        <taxon>Bacteria</taxon>
        <taxon>Bacillati</taxon>
        <taxon>Actinomycetota</taxon>
        <taxon>Actinomycetes</taxon>
        <taxon>Propionibacteriales</taxon>
        <taxon>Propionibacteriaceae</taxon>
        <taxon>Cutibacterium</taxon>
    </lineage>
</organism>
<comment type="caution">
    <text evidence="9">The sequence shown here is derived from an EMBL/GenBank/DDBJ whole genome shotgun (WGS) entry which is preliminary data.</text>
</comment>
<keyword evidence="7" id="KW-0456">Lyase</keyword>
<keyword evidence="3" id="KW-0227">DNA damage</keyword>
<proteinExistence type="inferred from homology"/>
<dbReference type="RefSeq" id="WP_016666489.1">
    <property type="nucleotide sequence ID" value="NZ_CABKSM010000001.1"/>
</dbReference>
<evidence type="ECO:0000256" key="2">
    <source>
        <dbReference type="ARBA" id="ARBA00022670"/>
    </source>
</evidence>
<keyword evidence="6" id="KW-0238">DNA-binding</keyword>
<dbReference type="Gene3D" id="3.90.1680.10">
    <property type="entry name" value="SOS response associated peptidase-like"/>
    <property type="match status" value="1"/>
</dbReference>
<evidence type="ECO:0000256" key="7">
    <source>
        <dbReference type="ARBA" id="ARBA00023239"/>
    </source>
</evidence>
<gene>
    <name evidence="9" type="ORF">V7F78_07125</name>
</gene>
<evidence type="ECO:0000256" key="5">
    <source>
        <dbReference type="ARBA" id="ARBA00023124"/>
    </source>
</evidence>
<comment type="similarity">
    <text evidence="1 8">Belongs to the SOS response-associated peptidase family.</text>
</comment>
<evidence type="ECO:0000256" key="8">
    <source>
        <dbReference type="RuleBase" id="RU364100"/>
    </source>
</evidence>
<keyword evidence="2 8" id="KW-0645">Protease</keyword>
<dbReference type="Pfam" id="PF02586">
    <property type="entry name" value="SRAP"/>
    <property type="match status" value="1"/>
</dbReference>
<dbReference type="GO" id="GO:0008233">
    <property type="term" value="F:peptidase activity"/>
    <property type="evidence" value="ECO:0007669"/>
    <property type="project" value="UniProtKB-KW"/>
</dbReference>
<protein>
    <recommendedName>
        <fullName evidence="8">Abasic site processing protein</fullName>
        <ecNumber evidence="8">3.4.-.-</ecNumber>
    </recommendedName>
</protein>
<dbReference type="GO" id="GO:0006508">
    <property type="term" value="P:proteolysis"/>
    <property type="evidence" value="ECO:0007669"/>
    <property type="project" value="UniProtKB-KW"/>
</dbReference>
<dbReference type="GO" id="GO:0016829">
    <property type="term" value="F:lyase activity"/>
    <property type="evidence" value="ECO:0007669"/>
    <property type="project" value="UniProtKB-KW"/>
</dbReference>
<evidence type="ECO:0000256" key="6">
    <source>
        <dbReference type="ARBA" id="ARBA00023125"/>
    </source>
</evidence>
<dbReference type="EC" id="3.4.-.-" evidence="8"/>
<dbReference type="InterPro" id="IPR036590">
    <property type="entry name" value="SRAP-like"/>
</dbReference>
<dbReference type="GO" id="GO:0003697">
    <property type="term" value="F:single-stranded DNA binding"/>
    <property type="evidence" value="ECO:0007669"/>
    <property type="project" value="InterPro"/>
</dbReference>
<evidence type="ECO:0000313" key="10">
    <source>
        <dbReference type="Proteomes" id="UP001309299"/>
    </source>
</evidence>
<dbReference type="PANTHER" id="PTHR13604:SF0">
    <property type="entry name" value="ABASIC SITE PROCESSING PROTEIN HMCES"/>
    <property type="match status" value="1"/>
</dbReference>
<keyword evidence="4 8" id="KW-0378">Hydrolase</keyword>
<dbReference type="SUPFAM" id="SSF143081">
    <property type="entry name" value="BB1717-like"/>
    <property type="match status" value="1"/>
</dbReference>
<evidence type="ECO:0000256" key="4">
    <source>
        <dbReference type="ARBA" id="ARBA00022801"/>
    </source>
</evidence>
<reference evidence="9" key="1">
    <citation type="submission" date="2024-02" db="EMBL/GenBank/DDBJ databases">
        <title>Bacterial skin colonization with Propionibacterium avidum as a risk factor for Periprosthetic Joint Infections - a single-center prospective study.</title>
        <authorList>
            <person name="Achermann Y."/>
        </authorList>
    </citation>
    <scope>NUCLEOTIDE SEQUENCE</scope>
    <source>
        <strain evidence="9">PAVI-2017310195</strain>
    </source>
</reference>
<sequence length="225" mass="24540">MCGRFSLGMDGDQVAHLYGSDLAIPWQPRYSIAPSTIVLVLHQEDDTRVLAPARWGFRPGWARNPGPSPINARLETIATNGMFRTAMASQRCVVPMTGYFEWTGERGDKIPHYIHGSGLLSAAAIAATRKIDAGFETTVAIITAPSRDAAGQIHNRMPVFLTDNDLDEWLDPACLDAAQARGLAAHISKARDLIANELKVDRVDRRVNSVSRIDPADPCLIEPVA</sequence>
<evidence type="ECO:0000256" key="3">
    <source>
        <dbReference type="ARBA" id="ARBA00022763"/>
    </source>
</evidence>
<dbReference type="PANTHER" id="PTHR13604">
    <property type="entry name" value="DC12-RELATED"/>
    <property type="match status" value="1"/>
</dbReference>